<organism evidence="4 5">
    <name type="scientific">Cicer arietinum</name>
    <name type="common">Chickpea</name>
    <name type="synonym">Garbanzo</name>
    <dbReference type="NCBI Taxonomy" id="3827"/>
    <lineage>
        <taxon>Eukaryota</taxon>
        <taxon>Viridiplantae</taxon>
        <taxon>Streptophyta</taxon>
        <taxon>Embryophyta</taxon>
        <taxon>Tracheophyta</taxon>
        <taxon>Spermatophyta</taxon>
        <taxon>Magnoliopsida</taxon>
        <taxon>eudicotyledons</taxon>
        <taxon>Gunneridae</taxon>
        <taxon>Pentapetalae</taxon>
        <taxon>rosids</taxon>
        <taxon>fabids</taxon>
        <taxon>Fabales</taxon>
        <taxon>Fabaceae</taxon>
        <taxon>Papilionoideae</taxon>
        <taxon>50 kb inversion clade</taxon>
        <taxon>NPAAA clade</taxon>
        <taxon>Hologalegina</taxon>
        <taxon>IRL clade</taxon>
        <taxon>Cicereae</taxon>
        <taxon>Cicer</taxon>
    </lineage>
</organism>
<proteinExistence type="inferred from homology"/>
<protein>
    <submittedName>
        <fullName evidence="5">RNA-directed DNA methylation 4 isoform X2</fullName>
    </submittedName>
</protein>
<dbReference type="Pfam" id="PF08574">
    <property type="entry name" value="Iwr1"/>
    <property type="match status" value="1"/>
</dbReference>
<evidence type="ECO:0000313" key="5">
    <source>
        <dbReference type="RefSeq" id="XP_027186139.1"/>
    </source>
</evidence>
<gene>
    <name evidence="5" type="primary">LOC101495850</name>
</gene>
<feature type="compositionally biased region" description="Acidic residues" evidence="2">
    <location>
        <begin position="263"/>
        <end position="278"/>
    </location>
</feature>
<dbReference type="RefSeq" id="XP_027186139.1">
    <property type="nucleotide sequence ID" value="XM_027330338.1"/>
</dbReference>
<dbReference type="PANTHER" id="PTHR31934:SF2">
    <property type="entry name" value="RNA-DIRECTED DNA METHYLATION 4"/>
    <property type="match status" value="1"/>
</dbReference>
<reference evidence="5" key="1">
    <citation type="submission" date="2025-08" db="UniProtKB">
        <authorList>
            <consortium name="RefSeq"/>
        </authorList>
    </citation>
    <scope>IDENTIFICATION</scope>
    <source>
        <tissue evidence="5">Etiolated seedlings</tissue>
    </source>
</reference>
<evidence type="ECO:0000256" key="2">
    <source>
        <dbReference type="SAM" id="MobiDB-lite"/>
    </source>
</evidence>
<accession>A0A3Q7WWR2</accession>
<feature type="compositionally biased region" description="Acidic residues" evidence="2">
    <location>
        <begin position="234"/>
        <end position="255"/>
    </location>
</feature>
<dbReference type="GeneID" id="101495850"/>
<name>A0A3Q7WWR2_CICAR</name>
<feature type="domain" description="Transcription factor Iwr1" evidence="3">
    <location>
        <begin position="206"/>
        <end position="266"/>
    </location>
</feature>
<dbReference type="AlphaFoldDB" id="A0A3Q7WWR2"/>
<feature type="compositionally biased region" description="Basic and acidic residues" evidence="2">
    <location>
        <begin position="300"/>
        <end position="309"/>
    </location>
</feature>
<feature type="compositionally biased region" description="Acidic residues" evidence="2">
    <location>
        <begin position="313"/>
        <end position="335"/>
    </location>
</feature>
<dbReference type="Proteomes" id="UP000087171">
    <property type="component" value="Unplaced"/>
</dbReference>
<feature type="region of interest" description="Disordered" evidence="2">
    <location>
        <begin position="227"/>
        <end position="342"/>
    </location>
</feature>
<dbReference type="InterPro" id="IPR013883">
    <property type="entry name" value="TF_Iwr1_dom"/>
</dbReference>
<evidence type="ECO:0000259" key="3">
    <source>
        <dbReference type="Pfam" id="PF08574"/>
    </source>
</evidence>
<sequence length="342" mass="39021">MAESSSALPPPPPPPKPVVVRVKRKPFQSPLDAFWLEINERPLKRPLLDFGNLSISDSSQNVELHNKKVLVQHVETLSSAEVTLDLVQSFVEPGSTSASESKSKIEERKNFFKKFNSSAKDARFEQIWKSRKGNKGTEGENALQEICQFYDIVRVDNEENTREVQQEDISLEDKKLLCSFLPLLKEVIPDAAADIEADISAHSKQEDYVYDLYTVTDEMIVEEESTYSYPLVQVDEEDFYDGPDNSDYETDDSNAEDNPANDYPDEISEEDEDSESESEESKHGRSSNELSDDDEDVDDEHNRFAKDGTSDPFFDEDFDDYEGQGVSNDEDEDDENSRWSYR</sequence>
<comment type="similarity">
    <text evidence="1">Belongs to the IWR1/SLC7A6OS family.</text>
</comment>
<feature type="compositionally biased region" description="Acidic residues" evidence="2">
    <location>
        <begin position="290"/>
        <end position="299"/>
    </location>
</feature>
<evidence type="ECO:0000313" key="4">
    <source>
        <dbReference type="Proteomes" id="UP000087171"/>
    </source>
</evidence>
<keyword evidence="4" id="KW-1185">Reference proteome</keyword>
<evidence type="ECO:0000256" key="1">
    <source>
        <dbReference type="ARBA" id="ARBA00010218"/>
    </source>
</evidence>
<dbReference type="PANTHER" id="PTHR31934">
    <property type="entry name" value="ALPHA/BETA-HYDROLASES SUPERFAMILY PROTEIN"/>
    <property type="match status" value="1"/>
</dbReference>